<comment type="caution">
    <text evidence="1">The sequence shown here is derived from an EMBL/GenBank/DDBJ whole genome shotgun (WGS) entry which is preliminary data.</text>
</comment>
<dbReference type="AlphaFoldDB" id="X1UIB9"/>
<protein>
    <submittedName>
        <fullName evidence="1">Uncharacterized protein</fullName>
    </submittedName>
</protein>
<accession>X1UIB9</accession>
<proteinExistence type="predicted"/>
<dbReference type="EMBL" id="BARW01041642">
    <property type="protein sequence ID" value="GAJ17203.1"/>
    <property type="molecule type" value="Genomic_DNA"/>
</dbReference>
<name>X1UIB9_9ZZZZ</name>
<gene>
    <name evidence="1" type="ORF">S12H4_62228</name>
</gene>
<organism evidence="1">
    <name type="scientific">marine sediment metagenome</name>
    <dbReference type="NCBI Taxonomy" id="412755"/>
    <lineage>
        <taxon>unclassified sequences</taxon>
        <taxon>metagenomes</taxon>
        <taxon>ecological metagenomes</taxon>
    </lineage>
</organism>
<reference evidence="1" key="1">
    <citation type="journal article" date="2014" name="Front. Microbiol.">
        <title>High frequency of phylogenetically diverse reductive dehalogenase-homologous genes in deep subseafloor sedimentary metagenomes.</title>
        <authorList>
            <person name="Kawai M."/>
            <person name="Futagami T."/>
            <person name="Toyoda A."/>
            <person name="Takaki Y."/>
            <person name="Nishi S."/>
            <person name="Hori S."/>
            <person name="Arai W."/>
            <person name="Tsubouchi T."/>
            <person name="Morono Y."/>
            <person name="Uchiyama I."/>
            <person name="Ito T."/>
            <person name="Fujiyama A."/>
            <person name="Inagaki F."/>
            <person name="Takami H."/>
        </authorList>
    </citation>
    <scope>NUCLEOTIDE SEQUENCE</scope>
    <source>
        <strain evidence="1">Expedition CK06-06</strain>
    </source>
</reference>
<sequence length="52" mass="6364">MKRELLYEREKPLSKREIDYIGEIFCETTRELAGVYCQKFKKRLQEKIPDLK</sequence>
<feature type="non-terminal residue" evidence="1">
    <location>
        <position position="52"/>
    </location>
</feature>
<evidence type="ECO:0000313" key="1">
    <source>
        <dbReference type="EMBL" id="GAJ17203.1"/>
    </source>
</evidence>